<evidence type="ECO:0000256" key="4">
    <source>
        <dbReference type="ARBA" id="ARBA00023163"/>
    </source>
</evidence>
<dbReference type="CDD" id="cd00122">
    <property type="entry name" value="MBD"/>
    <property type="match status" value="1"/>
</dbReference>
<evidence type="ECO:0000256" key="6">
    <source>
        <dbReference type="SAM" id="MobiDB-lite"/>
    </source>
</evidence>
<evidence type="ECO:0000256" key="5">
    <source>
        <dbReference type="ARBA" id="ARBA00023242"/>
    </source>
</evidence>
<dbReference type="GO" id="GO:0005634">
    <property type="term" value="C:nucleus"/>
    <property type="evidence" value="ECO:0007669"/>
    <property type="project" value="UniProtKB-SubCell"/>
</dbReference>
<gene>
    <name evidence="8" type="ORF">Nepgr_031407</name>
</gene>
<keyword evidence="5" id="KW-0539">Nucleus</keyword>
<sequence>MADFKVDEWLPAGWKVEIRVRKSGKKDKFYIDPASGQQFRSIKDIDRYLLTAKVGSSDMKLDTDKIPGLSKKKKSQVSRRLKKSVAGNGKKKDVDGLQGFDGMGQTRKLPQSVGMEECKPFFIDGPDQCGEGSSASADLNLHKIINSVQKEDLSSDAAYFSAASISALLGKQLSENKTMQNQVQQTAQLQADVMGPFFPVASQPADQSAITPKIIFQADSCWRSEVLRASEDWKSHSMENRTTMVEPENTAMENPGSPLSLSFVDLCSDPCIDFAIRTLTGAMDPAIENYFWAQLGSSRS</sequence>
<keyword evidence="4" id="KW-0804">Transcription</keyword>
<evidence type="ECO:0000256" key="2">
    <source>
        <dbReference type="ARBA" id="ARBA00023015"/>
    </source>
</evidence>
<comment type="caution">
    <text evidence="8">The sequence shown here is derived from an EMBL/GenBank/DDBJ whole genome shotgun (WGS) entry which is preliminary data.</text>
</comment>
<evidence type="ECO:0000313" key="8">
    <source>
        <dbReference type="EMBL" id="GMH29564.1"/>
    </source>
</evidence>
<dbReference type="Proteomes" id="UP001279734">
    <property type="component" value="Unassembled WGS sequence"/>
</dbReference>
<dbReference type="GO" id="GO:0003677">
    <property type="term" value="F:DNA binding"/>
    <property type="evidence" value="ECO:0007669"/>
    <property type="project" value="UniProtKB-KW"/>
</dbReference>
<evidence type="ECO:0000259" key="7">
    <source>
        <dbReference type="PROSITE" id="PS50982"/>
    </source>
</evidence>
<dbReference type="InterPro" id="IPR001739">
    <property type="entry name" value="Methyl_CpG_DNA-bd"/>
</dbReference>
<keyword evidence="3" id="KW-0238">DNA-binding</keyword>
<feature type="domain" description="MBD" evidence="7">
    <location>
        <begin position="1"/>
        <end position="66"/>
    </location>
</feature>
<organism evidence="8 9">
    <name type="scientific">Nepenthes gracilis</name>
    <name type="common">Slender pitcher plant</name>
    <dbReference type="NCBI Taxonomy" id="150966"/>
    <lineage>
        <taxon>Eukaryota</taxon>
        <taxon>Viridiplantae</taxon>
        <taxon>Streptophyta</taxon>
        <taxon>Embryophyta</taxon>
        <taxon>Tracheophyta</taxon>
        <taxon>Spermatophyta</taxon>
        <taxon>Magnoliopsida</taxon>
        <taxon>eudicotyledons</taxon>
        <taxon>Gunneridae</taxon>
        <taxon>Pentapetalae</taxon>
        <taxon>Caryophyllales</taxon>
        <taxon>Nepenthaceae</taxon>
        <taxon>Nepenthes</taxon>
    </lineage>
</organism>
<name>A0AAD3Y719_NEPGR</name>
<protein>
    <recommendedName>
        <fullName evidence="7">MBD domain-containing protein</fullName>
    </recommendedName>
</protein>
<reference evidence="8" key="1">
    <citation type="submission" date="2023-05" db="EMBL/GenBank/DDBJ databases">
        <title>Nepenthes gracilis genome sequencing.</title>
        <authorList>
            <person name="Fukushima K."/>
        </authorList>
    </citation>
    <scope>NUCLEOTIDE SEQUENCE</scope>
    <source>
        <strain evidence="8">SING2019-196</strain>
    </source>
</reference>
<dbReference type="SUPFAM" id="SSF54171">
    <property type="entry name" value="DNA-binding domain"/>
    <property type="match status" value="1"/>
</dbReference>
<dbReference type="PANTHER" id="PTHR34067:SF20">
    <property type="entry name" value="OS08G0206700 PROTEIN"/>
    <property type="match status" value="1"/>
</dbReference>
<evidence type="ECO:0000256" key="3">
    <source>
        <dbReference type="ARBA" id="ARBA00023125"/>
    </source>
</evidence>
<keyword evidence="2" id="KW-0805">Transcription regulation</keyword>
<keyword evidence="9" id="KW-1185">Reference proteome</keyword>
<dbReference type="InterPro" id="IPR038945">
    <property type="entry name" value="MBD13-like"/>
</dbReference>
<proteinExistence type="predicted"/>
<dbReference type="Pfam" id="PF01429">
    <property type="entry name" value="MBD"/>
    <property type="match status" value="1"/>
</dbReference>
<feature type="compositionally biased region" description="Basic residues" evidence="6">
    <location>
        <begin position="70"/>
        <end position="83"/>
    </location>
</feature>
<evidence type="ECO:0000313" key="9">
    <source>
        <dbReference type="Proteomes" id="UP001279734"/>
    </source>
</evidence>
<dbReference type="PROSITE" id="PS50982">
    <property type="entry name" value="MBD"/>
    <property type="match status" value="1"/>
</dbReference>
<accession>A0AAD3Y719</accession>
<dbReference type="AlphaFoldDB" id="A0AAD3Y719"/>
<dbReference type="EMBL" id="BSYO01000036">
    <property type="protein sequence ID" value="GMH29564.1"/>
    <property type="molecule type" value="Genomic_DNA"/>
</dbReference>
<dbReference type="InterPro" id="IPR016177">
    <property type="entry name" value="DNA-bd_dom_sf"/>
</dbReference>
<dbReference type="Gene3D" id="3.30.890.10">
    <property type="entry name" value="Methyl-cpg-binding Protein 2, Chain A"/>
    <property type="match status" value="1"/>
</dbReference>
<evidence type="ECO:0000256" key="1">
    <source>
        <dbReference type="ARBA" id="ARBA00004123"/>
    </source>
</evidence>
<feature type="region of interest" description="Disordered" evidence="6">
    <location>
        <begin position="63"/>
        <end position="106"/>
    </location>
</feature>
<dbReference type="PANTHER" id="PTHR34067">
    <property type="entry name" value="OS04G0193200 PROTEIN"/>
    <property type="match status" value="1"/>
</dbReference>
<comment type="subcellular location">
    <subcellularLocation>
        <location evidence="1">Nucleus</location>
    </subcellularLocation>
</comment>